<name>A0A0D7BSF2_9AGAR</name>
<dbReference type="InterPro" id="IPR026082">
    <property type="entry name" value="ABCA"/>
</dbReference>
<feature type="region of interest" description="Disordered" evidence="10">
    <location>
        <begin position="702"/>
        <end position="734"/>
    </location>
</feature>
<dbReference type="Pfam" id="PF12698">
    <property type="entry name" value="ABC2_membrane_3"/>
    <property type="match status" value="1"/>
</dbReference>
<feature type="compositionally biased region" description="Basic and acidic residues" evidence="10">
    <location>
        <begin position="702"/>
        <end position="720"/>
    </location>
</feature>
<evidence type="ECO:0000256" key="4">
    <source>
        <dbReference type="ARBA" id="ARBA00022692"/>
    </source>
</evidence>
<accession>A0A0D7BSF2</accession>
<reference evidence="13 14" key="1">
    <citation type="journal article" date="2015" name="Fungal Genet. Biol.">
        <title>Evolution of novel wood decay mechanisms in Agaricales revealed by the genome sequences of Fistulina hepatica and Cylindrobasidium torrendii.</title>
        <authorList>
            <person name="Floudas D."/>
            <person name="Held B.W."/>
            <person name="Riley R."/>
            <person name="Nagy L.G."/>
            <person name="Koehler G."/>
            <person name="Ransdell A.S."/>
            <person name="Younus H."/>
            <person name="Chow J."/>
            <person name="Chiniquy J."/>
            <person name="Lipzen A."/>
            <person name="Tritt A."/>
            <person name="Sun H."/>
            <person name="Haridas S."/>
            <person name="LaButti K."/>
            <person name="Ohm R.A."/>
            <person name="Kues U."/>
            <person name="Blanchette R.A."/>
            <person name="Grigoriev I.V."/>
            <person name="Minto R.E."/>
            <person name="Hibbett D.S."/>
        </authorList>
    </citation>
    <scope>NUCLEOTIDE SEQUENCE [LARGE SCALE GENOMIC DNA]</scope>
    <source>
        <strain evidence="13 14">FP15055 ss-10</strain>
    </source>
</reference>
<evidence type="ECO:0000256" key="6">
    <source>
        <dbReference type="ARBA" id="ARBA00022741"/>
    </source>
</evidence>
<dbReference type="PROSITE" id="PS50893">
    <property type="entry name" value="ABC_TRANSPORTER_2"/>
    <property type="match status" value="2"/>
</dbReference>
<dbReference type="Proteomes" id="UP000054007">
    <property type="component" value="Unassembled WGS sequence"/>
</dbReference>
<keyword evidence="13" id="KW-0378">Hydrolase</keyword>
<feature type="transmembrane region" description="Helical" evidence="11">
    <location>
        <begin position="1087"/>
        <end position="1113"/>
    </location>
</feature>
<dbReference type="InterPro" id="IPR017871">
    <property type="entry name" value="ABC_transporter-like_CS"/>
</dbReference>
<dbReference type="OrthoDB" id="8061355at2759"/>
<keyword evidence="3" id="KW-0813">Transport</keyword>
<dbReference type="CDD" id="cd03263">
    <property type="entry name" value="ABC_subfamily_A"/>
    <property type="match status" value="2"/>
</dbReference>
<dbReference type="PANTHER" id="PTHR19229:SF36">
    <property type="entry name" value="ATP-BINDING CASSETTE SUB-FAMILY A MEMBER 2"/>
    <property type="match status" value="1"/>
</dbReference>
<comment type="subcellular location">
    <subcellularLocation>
        <location evidence="1">Membrane</location>
        <topology evidence="1">Multi-pass membrane protein</topology>
    </subcellularLocation>
</comment>
<dbReference type="STRING" id="1314674.A0A0D7BSF2"/>
<dbReference type="SUPFAM" id="SSF52540">
    <property type="entry name" value="P-loop containing nucleoside triphosphate hydrolases"/>
    <property type="match status" value="2"/>
</dbReference>
<keyword evidence="6" id="KW-0547">Nucleotide-binding</keyword>
<evidence type="ECO:0000256" key="3">
    <source>
        <dbReference type="ARBA" id="ARBA00022448"/>
    </source>
</evidence>
<dbReference type="Pfam" id="PF00005">
    <property type="entry name" value="ABC_tran"/>
    <property type="match status" value="2"/>
</dbReference>
<evidence type="ECO:0000256" key="1">
    <source>
        <dbReference type="ARBA" id="ARBA00004141"/>
    </source>
</evidence>
<feature type="transmembrane region" description="Helical" evidence="11">
    <location>
        <begin position="941"/>
        <end position="960"/>
    </location>
</feature>
<evidence type="ECO:0000256" key="7">
    <source>
        <dbReference type="ARBA" id="ARBA00022840"/>
    </source>
</evidence>
<keyword evidence="4 11" id="KW-0812">Transmembrane</keyword>
<dbReference type="InterPro" id="IPR003593">
    <property type="entry name" value="AAA+_ATPase"/>
</dbReference>
<evidence type="ECO:0000313" key="14">
    <source>
        <dbReference type="Proteomes" id="UP000054007"/>
    </source>
</evidence>
<evidence type="ECO:0000256" key="2">
    <source>
        <dbReference type="ARBA" id="ARBA00008869"/>
    </source>
</evidence>
<feature type="transmembrane region" description="Helical" evidence="11">
    <location>
        <begin position="224"/>
        <end position="242"/>
    </location>
</feature>
<dbReference type="GO" id="GO:0016020">
    <property type="term" value="C:membrane"/>
    <property type="evidence" value="ECO:0007669"/>
    <property type="project" value="UniProtKB-SubCell"/>
</dbReference>
<evidence type="ECO:0000313" key="13">
    <source>
        <dbReference type="EMBL" id="KIY73327.1"/>
    </source>
</evidence>
<evidence type="ECO:0000259" key="12">
    <source>
        <dbReference type="PROSITE" id="PS50893"/>
    </source>
</evidence>
<sequence length="1506" mass="164370">MRGVFWTQLTVLFWKNWIVLAKHPYLNILRCFVLPIAYGIFLAVAQIFLSKPSNFGIGSAVPIRNLNAAFTDTTLTLVWADRTTGNGTITAEDIVSPITRDFTPSQRNAVRRLDSPDDIVDACPQNFNLFSECFAAIVFNDLPDNGPINYTIRADGGLFHIDVEKHTSDFELRVLPLQWAIDNAIMSLRTGQDVQTPMEWPFTQITNEEQATDIRLSYIRGLRTLLVIALFVCWVGIAYRLPGALASWSLFVAAPFGKSPQLAAVTSTLLAIVFAIIALAFSQAGNGAAFVYTIVFPPGYYIFVIRAICGWENHLLPTEVLRGDPDNGLTVLPILIAAIIDIFLWPWLAVLLENYLYDAKNPVSRRRWLRSRVKEDIRPAKPGVAISLTNLNKTFKTSFFARKNTITAVEDLTLDIPKNGIFVLLGSNGAGKSTVLSILGGLAGRTSGTVQFENGKDTPEHGMLSIVPQKNVLFPELTCLQTLRVWRAVTWSKHSRDDEDMVQLLKDCDLAGKIHANASTLSGGQKRKLQLAIGLVGGSKTILVDECTSGVDPLSRRAIWRTLTACRLERTIVFTTHFLDEADLLADNIAILAAPGKLVASGSPVSLKRDLGEGYTIQATVQDTSSLNIEHILEQVQSIAPSTITNTNSEVQIHFHLRTKDNIKAQRVLELFESLVEQSLVVSFDILGTSIEDIFLDLMDKNDPDTNDEVTERDVEEKESLTSNSGGSQRQKLELSAGKPMPVWKQACTIFVKRYMIVRRSWLAPFLAIVVAVAGSTIPLVFLSDRQATCERTFRRATTYDSPLYAPISPYAADTGVVDGIAQVLNSPPGLLTSSLGSSIANLSIAEVQDNTTFVNSISNSYRSFAFGGLSMDMDTGATLFAWEASTPGYNGLVLLNLASNILYNRALNASGVATPPAPLIQANYAAFPPAASGTLVALKWVAFFGATMSVYTAFFSLYVSAERRSAVQAMQFSNGLANPLGLWVGHLLFDSIFSLIPSSIIIIVLAAASNQFHALGFFWLVMVLYGLAGTLLAYCISLFVSSPLAAFAAAAGYQVIMFVLYLAGYLLTYTYAKTSAADRIITTIHFTLSLLSPVASVLRAAFVSVNLFSLLCSNNSPTPDSQAGDIMRFGGPILYLIVQCFGLVGLLLWVDSGASFSRLFARRTRRNIVRDEHAIPEAKDVAAEAERCRTSDDVLRVTGISKTYGKNKVVDNVSLSVSDKTIFALLGPNGAGKTTTFNVIRGDVVPDGGDVLVAGESILSNPQRARFSLGVCPQFTAIDSQLTVREHLHIYGRLKGLGSGSNLRDNIDNLLRSTNLGQYADRLASKLSGGNQRKLSLAIALIGNPSVVLVDEFSTGVDARMKRSMWKTLRAVAVGKGVVITTHSMEEASALANKVGILAKRMLTVGTTESLSARYSSYEVHFSCRTREDVIKAQTLMAKIPDSRMSDDVATRFEVPIRKEFPLSQLFQVLASSGEFSEYTVEKATLENVFLKVIKASDVAQIEED</sequence>
<organism evidence="13 14">
    <name type="scientific">Cylindrobasidium torrendii FP15055 ss-10</name>
    <dbReference type="NCBI Taxonomy" id="1314674"/>
    <lineage>
        <taxon>Eukaryota</taxon>
        <taxon>Fungi</taxon>
        <taxon>Dikarya</taxon>
        <taxon>Basidiomycota</taxon>
        <taxon>Agaricomycotina</taxon>
        <taxon>Agaricomycetes</taxon>
        <taxon>Agaricomycetidae</taxon>
        <taxon>Agaricales</taxon>
        <taxon>Marasmiineae</taxon>
        <taxon>Physalacriaceae</taxon>
        <taxon>Cylindrobasidium</taxon>
    </lineage>
</organism>
<feature type="transmembrane region" description="Helical" evidence="11">
    <location>
        <begin position="762"/>
        <end position="783"/>
    </location>
</feature>
<dbReference type="GO" id="GO:0140359">
    <property type="term" value="F:ABC-type transporter activity"/>
    <property type="evidence" value="ECO:0007669"/>
    <property type="project" value="InterPro"/>
</dbReference>
<feature type="transmembrane region" description="Helical" evidence="11">
    <location>
        <begin position="328"/>
        <end position="357"/>
    </location>
</feature>
<dbReference type="PANTHER" id="PTHR19229">
    <property type="entry name" value="ATP-BINDING CASSETTE TRANSPORTER SUBFAMILY A ABCA"/>
    <property type="match status" value="1"/>
</dbReference>
<feature type="transmembrane region" description="Helical" evidence="11">
    <location>
        <begin position="1134"/>
        <end position="1151"/>
    </location>
</feature>
<evidence type="ECO:0000256" key="10">
    <source>
        <dbReference type="SAM" id="MobiDB-lite"/>
    </source>
</evidence>
<evidence type="ECO:0000256" key="11">
    <source>
        <dbReference type="SAM" id="Phobius"/>
    </source>
</evidence>
<keyword evidence="9 11" id="KW-0472">Membrane</keyword>
<feature type="compositionally biased region" description="Polar residues" evidence="10">
    <location>
        <begin position="721"/>
        <end position="730"/>
    </location>
</feature>
<gene>
    <name evidence="13" type="ORF">CYLTODRAFT_479795</name>
</gene>
<keyword evidence="5" id="KW-0677">Repeat</keyword>
<dbReference type="SMART" id="SM00382">
    <property type="entry name" value="AAA"/>
    <property type="match status" value="2"/>
</dbReference>
<protein>
    <submittedName>
        <fullName evidence="13">p-loop containing nucleoside triphosphate hydrolase protein</fullName>
    </submittedName>
</protein>
<evidence type="ECO:0000256" key="9">
    <source>
        <dbReference type="ARBA" id="ARBA00023136"/>
    </source>
</evidence>
<feature type="transmembrane region" description="Helical" evidence="11">
    <location>
        <begin position="262"/>
        <end position="282"/>
    </location>
</feature>
<keyword evidence="8 11" id="KW-1133">Transmembrane helix</keyword>
<dbReference type="InterPro" id="IPR003439">
    <property type="entry name" value="ABC_transporter-like_ATP-bd"/>
</dbReference>
<dbReference type="PROSITE" id="PS00211">
    <property type="entry name" value="ABC_TRANSPORTER_1"/>
    <property type="match status" value="2"/>
</dbReference>
<feature type="transmembrane region" description="Helical" evidence="11">
    <location>
        <begin position="1045"/>
        <end position="1067"/>
    </location>
</feature>
<dbReference type="GO" id="GO:0005524">
    <property type="term" value="F:ATP binding"/>
    <property type="evidence" value="ECO:0007669"/>
    <property type="project" value="UniProtKB-KW"/>
</dbReference>
<feature type="transmembrane region" description="Helical" evidence="11">
    <location>
        <begin position="289"/>
        <end position="308"/>
    </location>
</feature>
<feature type="domain" description="ABC transporter" evidence="12">
    <location>
        <begin position="1196"/>
        <end position="1425"/>
    </location>
</feature>
<evidence type="ECO:0000256" key="5">
    <source>
        <dbReference type="ARBA" id="ARBA00022737"/>
    </source>
</evidence>
<dbReference type="InterPro" id="IPR013525">
    <property type="entry name" value="ABC2_TM"/>
</dbReference>
<keyword evidence="14" id="KW-1185">Reference proteome</keyword>
<evidence type="ECO:0000256" key="8">
    <source>
        <dbReference type="ARBA" id="ARBA00022989"/>
    </source>
</evidence>
<dbReference type="InterPro" id="IPR027417">
    <property type="entry name" value="P-loop_NTPase"/>
</dbReference>
<feature type="transmembrane region" description="Helical" evidence="11">
    <location>
        <begin position="981"/>
        <end position="1009"/>
    </location>
</feature>
<dbReference type="GO" id="GO:0016887">
    <property type="term" value="F:ATP hydrolysis activity"/>
    <property type="evidence" value="ECO:0007669"/>
    <property type="project" value="InterPro"/>
</dbReference>
<comment type="similarity">
    <text evidence="2">Belongs to the ABC transporter superfamily. ABCA family.</text>
</comment>
<feature type="transmembrane region" description="Helical" evidence="11">
    <location>
        <begin position="31"/>
        <end position="49"/>
    </location>
</feature>
<dbReference type="Gene3D" id="3.40.50.300">
    <property type="entry name" value="P-loop containing nucleotide triphosphate hydrolases"/>
    <property type="match status" value="2"/>
</dbReference>
<dbReference type="GO" id="GO:0005319">
    <property type="term" value="F:lipid transporter activity"/>
    <property type="evidence" value="ECO:0007669"/>
    <property type="project" value="TreeGrafter"/>
</dbReference>
<dbReference type="EMBL" id="KN880436">
    <property type="protein sequence ID" value="KIY73327.1"/>
    <property type="molecule type" value="Genomic_DNA"/>
</dbReference>
<feature type="domain" description="ABC transporter" evidence="12">
    <location>
        <begin position="386"/>
        <end position="620"/>
    </location>
</feature>
<proteinExistence type="inferred from homology"/>
<feature type="transmembrane region" description="Helical" evidence="11">
    <location>
        <begin position="1015"/>
        <end position="1038"/>
    </location>
</feature>
<keyword evidence="7" id="KW-0067">ATP-binding</keyword>